<dbReference type="InterPro" id="IPR039425">
    <property type="entry name" value="RNA_pol_sigma-70-like"/>
</dbReference>
<evidence type="ECO:0000313" key="9">
    <source>
        <dbReference type="EMBL" id="MCX4235623.1"/>
    </source>
</evidence>
<feature type="compositionally biased region" description="Basic residues" evidence="6">
    <location>
        <begin position="81"/>
        <end position="90"/>
    </location>
</feature>
<keyword evidence="4" id="KW-0238">DNA-binding</keyword>
<evidence type="ECO:0000256" key="3">
    <source>
        <dbReference type="ARBA" id="ARBA00023082"/>
    </source>
</evidence>
<dbReference type="InterPro" id="IPR036388">
    <property type="entry name" value="WH-like_DNA-bd_sf"/>
</dbReference>
<dbReference type="Proteomes" id="UP001165590">
    <property type="component" value="Unassembled WGS sequence"/>
</dbReference>
<comment type="caution">
    <text evidence="9">The sequence shown here is derived from an EMBL/GenBank/DDBJ whole genome shotgun (WGS) entry which is preliminary data.</text>
</comment>
<evidence type="ECO:0000313" key="10">
    <source>
        <dbReference type="Proteomes" id="UP001165590"/>
    </source>
</evidence>
<keyword evidence="7" id="KW-0812">Transmembrane</keyword>
<keyword evidence="7" id="KW-1133">Transmembrane helix</keyword>
<keyword evidence="7" id="KW-0472">Membrane</keyword>
<keyword evidence="2" id="KW-0805">Transcription regulation</keyword>
<name>A0ABT3V7E9_9ACTN</name>
<dbReference type="EMBL" id="JAIFZO010000002">
    <property type="protein sequence ID" value="MCX4235623.1"/>
    <property type="molecule type" value="Genomic_DNA"/>
</dbReference>
<organism evidence="9 10">
    <name type="scientific">Streptomyces ortus</name>
    <dbReference type="NCBI Taxonomy" id="2867268"/>
    <lineage>
        <taxon>Bacteria</taxon>
        <taxon>Bacillati</taxon>
        <taxon>Actinomycetota</taxon>
        <taxon>Actinomycetes</taxon>
        <taxon>Kitasatosporales</taxon>
        <taxon>Streptomycetaceae</taxon>
        <taxon>Streptomyces</taxon>
    </lineage>
</organism>
<evidence type="ECO:0000256" key="4">
    <source>
        <dbReference type="ARBA" id="ARBA00023125"/>
    </source>
</evidence>
<feature type="region of interest" description="Disordered" evidence="6">
    <location>
        <begin position="72"/>
        <end position="105"/>
    </location>
</feature>
<comment type="similarity">
    <text evidence="1">Belongs to the sigma-70 factor family. ECF subfamily.</text>
</comment>
<accession>A0ABT3V7E9</accession>
<keyword evidence="10" id="KW-1185">Reference proteome</keyword>
<evidence type="ECO:0000256" key="1">
    <source>
        <dbReference type="ARBA" id="ARBA00010641"/>
    </source>
</evidence>
<reference evidence="9" key="1">
    <citation type="journal article" date="2022" name="bioRxiv">
        <title>Discovery and biosynthetic assessment of Streptomyces ortus sp nov. isolated from a deep-sea sponge.</title>
        <authorList>
            <person name="Williams S.E."/>
        </authorList>
    </citation>
    <scope>NUCLEOTIDE SEQUENCE</scope>
    <source>
        <strain evidence="9">A15ISP2-DRY2</strain>
    </source>
</reference>
<feature type="transmembrane region" description="Helical" evidence="7">
    <location>
        <begin position="204"/>
        <end position="223"/>
    </location>
</feature>
<dbReference type="InterPro" id="IPR013324">
    <property type="entry name" value="RNA_pol_sigma_r3/r4-like"/>
</dbReference>
<dbReference type="Pfam" id="PF08281">
    <property type="entry name" value="Sigma70_r4_2"/>
    <property type="match status" value="1"/>
</dbReference>
<keyword evidence="5" id="KW-0804">Transcription</keyword>
<gene>
    <name evidence="9" type="ORF">K3769_23180</name>
</gene>
<sequence>MDDDFTARAGEYWPRLTRTARLLTGNAADADRRARAAVAEVYARRRIPGDDAEFYVRRALVRGFLRDGRSWGAGRPVHSGGARHSRHSGRSARSGDTPEPYAPDPLDPLTEVLAGLPHRRRAVAVLRHWDGLTHREIAALLNSSRGTVKTAGRRAEKALRTHPAYREGAHDVGPSEGPSEGPPLPGPAIEAAGRTLRKRRRRTTAVLTAVGALLLVPLVVGAVRGTGSGSGGVTVSVERAAVRVVTPGERVEAAPGVQFWLSKDGTHVSAPGQPNQFRDAGEDKRGVTLWVDSTTGNGKRVFLSGVHRGPREASRVEVRTAGGTFTARLLTLAGSPGWSAWYVDAQLPGGGTSSSDITVKAYDSAGTLLARTDSPS</sequence>
<evidence type="ECO:0000256" key="7">
    <source>
        <dbReference type="SAM" id="Phobius"/>
    </source>
</evidence>
<dbReference type="PANTHER" id="PTHR43133:SF50">
    <property type="entry name" value="ECF RNA POLYMERASE SIGMA FACTOR SIGM"/>
    <property type="match status" value="1"/>
</dbReference>
<dbReference type="SUPFAM" id="SSF88659">
    <property type="entry name" value="Sigma3 and sigma4 domains of RNA polymerase sigma factors"/>
    <property type="match status" value="1"/>
</dbReference>
<dbReference type="CDD" id="cd06171">
    <property type="entry name" value="Sigma70_r4"/>
    <property type="match status" value="1"/>
</dbReference>
<evidence type="ECO:0000256" key="5">
    <source>
        <dbReference type="ARBA" id="ARBA00023163"/>
    </source>
</evidence>
<dbReference type="PANTHER" id="PTHR43133">
    <property type="entry name" value="RNA POLYMERASE ECF-TYPE SIGMA FACTO"/>
    <property type="match status" value="1"/>
</dbReference>
<feature type="region of interest" description="Disordered" evidence="6">
    <location>
        <begin position="164"/>
        <end position="189"/>
    </location>
</feature>
<protein>
    <recommendedName>
        <fullName evidence="8">RNA polymerase sigma factor 70 region 4 type 2 domain-containing protein</fullName>
    </recommendedName>
</protein>
<evidence type="ECO:0000256" key="2">
    <source>
        <dbReference type="ARBA" id="ARBA00023015"/>
    </source>
</evidence>
<proteinExistence type="inferred from homology"/>
<feature type="domain" description="RNA polymerase sigma factor 70 region 4 type 2" evidence="8">
    <location>
        <begin position="108"/>
        <end position="159"/>
    </location>
</feature>
<dbReference type="InterPro" id="IPR013249">
    <property type="entry name" value="RNA_pol_sigma70_r4_t2"/>
</dbReference>
<evidence type="ECO:0000259" key="8">
    <source>
        <dbReference type="Pfam" id="PF08281"/>
    </source>
</evidence>
<dbReference type="RefSeq" id="WP_267028278.1">
    <property type="nucleotide sequence ID" value="NZ_JAIFZO010000002.1"/>
</dbReference>
<dbReference type="Gene3D" id="1.10.10.10">
    <property type="entry name" value="Winged helix-like DNA-binding domain superfamily/Winged helix DNA-binding domain"/>
    <property type="match status" value="1"/>
</dbReference>
<evidence type="ECO:0000256" key="6">
    <source>
        <dbReference type="SAM" id="MobiDB-lite"/>
    </source>
</evidence>
<keyword evidence="3" id="KW-0731">Sigma factor</keyword>